<comment type="caution">
    <text evidence="1">The sequence shown here is derived from an EMBL/GenBank/DDBJ whole genome shotgun (WGS) entry which is preliminary data.</text>
</comment>
<dbReference type="AlphaFoldDB" id="A0A0G8BZ18"/>
<dbReference type="PATRIC" id="fig|1396.433.peg.4308"/>
<name>A0A0G8BZ18_9BACI</name>
<dbReference type="InterPro" id="IPR025368">
    <property type="entry name" value="DUF4272"/>
</dbReference>
<evidence type="ECO:0000313" key="2">
    <source>
        <dbReference type="Proteomes" id="UP000035350"/>
    </source>
</evidence>
<reference evidence="2" key="2">
    <citation type="submission" date="2015-04" db="EMBL/GenBank/DDBJ databases">
        <title>Draft Genome Sequences of Eight Spore-Forming Food Isolates of Bacillus cereus Genome sequencing.</title>
        <authorList>
            <person name="Krawcyk A.O."/>
            <person name="de Jong A."/>
            <person name="Eijlander R.T."/>
            <person name="Berendsen E.M."/>
            <person name="Holsappel S."/>
            <person name="Wells-Bennik M."/>
            <person name="Kuipers O.P."/>
        </authorList>
    </citation>
    <scope>NUCLEOTIDE SEQUENCE [LARGE SCALE GENOMIC DNA]</scope>
    <source>
        <strain evidence="2">B4147</strain>
    </source>
</reference>
<proteinExistence type="predicted"/>
<gene>
    <name evidence="1" type="ORF">B4147_1590</name>
</gene>
<dbReference type="EMBL" id="LCYN01000031">
    <property type="protein sequence ID" value="KKZ92354.1"/>
    <property type="molecule type" value="Genomic_DNA"/>
</dbReference>
<sequence>MRFFTIFASRNDTSDVEGFITHVFQNGFKVERNKNEYTIQSKRLFGKNKIIIRVDSEESTPDYFSNNIPGMMHMYDQIEFQEEHLKRMVLAQISVINTIIAIETKKDYSDEYVGLFLKLLNQVNGIGFIPDRTLIGNDGKVIVFPDGSSGPSEFTPQACTNKIMGQNNTSTDGEKRKQKAISYLQDKGIPYIEGLPQLPPLTSIQLRNREEITKRAVALLIVIQYACDVAQEGDLKISKEFVMGLLNKFDVIESLTRQERNFLNSEKPDVKEAIQIAWQYEAQWVLLWSIGLVNTLKFPKEICDCHYAIKLVSDCSSFNEFYQQTRLRSAEEILDEADLIYRLHWACVHDRINEREATAGMQESIVIERRRGLFWLINYKNEDWDCISMDT</sequence>
<dbReference type="Proteomes" id="UP000035350">
    <property type="component" value="Unassembled WGS sequence"/>
</dbReference>
<protein>
    <recommendedName>
        <fullName evidence="3">DUF4272 domain-containing protein</fullName>
    </recommendedName>
</protein>
<organism evidence="1 2">
    <name type="scientific">Bacillus wiedmannii</name>
    <dbReference type="NCBI Taxonomy" id="1890302"/>
    <lineage>
        <taxon>Bacteria</taxon>
        <taxon>Bacillati</taxon>
        <taxon>Bacillota</taxon>
        <taxon>Bacilli</taxon>
        <taxon>Bacillales</taxon>
        <taxon>Bacillaceae</taxon>
        <taxon>Bacillus</taxon>
        <taxon>Bacillus cereus group</taxon>
    </lineage>
</organism>
<evidence type="ECO:0008006" key="3">
    <source>
        <dbReference type="Google" id="ProtNLM"/>
    </source>
</evidence>
<dbReference type="RefSeq" id="WP_046959111.1">
    <property type="nucleotide sequence ID" value="NZ_LCYN01000031.1"/>
</dbReference>
<reference evidence="1 2" key="1">
    <citation type="journal article" date="2015" name="Genome Announc.">
        <title>Next-Generation Whole-Genome Sequencing of Eight Strains of Bacillus cereus, Isolated from Food.</title>
        <authorList>
            <person name="Krawczyk A.O."/>
            <person name="de Jong A."/>
            <person name="Eijlander R.T."/>
            <person name="Berendsen E.M."/>
            <person name="Holsappel S."/>
            <person name="Wells-Bennik M.H."/>
            <person name="Kuipers O.P."/>
        </authorList>
    </citation>
    <scope>NUCLEOTIDE SEQUENCE [LARGE SCALE GENOMIC DNA]</scope>
    <source>
        <strain evidence="1 2">B4147</strain>
    </source>
</reference>
<accession>A0A0G8BZ18</accession>
<dbReference type="Pfam" id="PF14094">
    <property type="entry name" value="DUF4272"/>
    <property type="match status" value="1"/>
</dbReference>
<evidence type="ECO:0000313" key="1">
    <source>
        <dbReference type="EMBL" id="KKZ92354.1"/>
    </source>
</evidence>